<dbReference type="AlphaFoldDB" id="A0A376BSV7"/>
<dbReference type="RefSeq" id="WP_147293699.1">
    <property type="nucleotide sequence ID" value="NZ_UFSO01000003.1"/>
</dbReference>
<gene>
    <name evidence="2" type="ORF">NCTC10283_01564</name>
</gene>
<name>A0A376BSV7_9NEIS</name>
<dbReference type="STRING" id="1120980.GCA_000745955_00702"/>
<keyword evidence="1" id="KW-0472">Membrane</keyword>
<keyword evidence="1" id="KW-1133">Transmembrane helix</keyword>
<keyword evidence="3" id="KW-1185">Reference proteome</keyword>
<evidence type="ECO:0000313" key="3">
    <source>
        <dbReference type="Proteomes" id="UP000254209"/>
    </source>
</evidence>
<dbReference type="Proteomes" id="UP000254209">
    <property type="component" value="Unassembled WGS sequence"/>
</dbReference>
<keyword evidence="1" id="KW-0812">Transmembrane</keyword>
<organism evidence="2 3">
    <name type="scientific">Alysiella crassa</name>
    <dbReference type="NCBI Taxonomy" id="153491"/>
    <lineage>
        <taxon>Bacteria</taxon>
        <taxon>Pseudomonadati</taxon>
        <taxon>Pseudomonadota</taxon>
        <taxon>Betaproteobacteria</taxon>
        <taxon>Neisseriales</taxon>
        <taxon>Neisseriaceae</taxon>
        <taxon>Alysiella</taxon>
    </lineage>
</organism>
<feature type="transmembrane region" description="Helical" evidence="1">
    <location>
        <begin position="27"/>
        <end position="46"/>
    </location>
</feature>
<evidence type="ECO:0000256" key="1">
    <source>
        <dbReference type="SAM" id="Phobius"/>
    </source>
</evidence>
<accession>A0A376BSV7</accession>
<dbReference type="OrthoDB" id="8613517at2"/>
<protein>
    <submittedName>
        <fullName evidence="2">Uncharacterized protein</fullName>
    </submittedName>
</protein>
<reference evidence="2 3" key="1">
    <citation type="submission" date="2018-06" db="EMBL/GenBank/DDBJ databases">
        <authorList>
            <consortium name="Pathogen Informatics"/>
            <person name="Doyle S."/>
        </authorList>
    </citation>
    <scope>NUCLEOTIDE SEQUENCE [LARGE SCALE GENOMIC DNA]</scope>
    <source>
        <strain evidence="2 3">NCTC10283</strain>
    </source>
</reference>
<dbReference type="EMBL" id="UFSO01000003">
    <property type="protein sequence ID" value="SSY80010.1"/>
    <property type="molecule type" value="Genomic_DNA"/>
</dbReference>
<feature type="transmembrane region" description="Helical" evidence="1">
    <location>
        <begin position="180"/>
        <end position="202"/>
    </location>
</feature>
<proteinExistence type="predicted"/>
<feature type="transmembrane region" description="Helical" evidence="1">
    <location>
        <begin position="147"/>
        <end position="168"/>
    </location>
</feature>
<feature type="transmembrane region" description="Helical" evidence="1">
    <location>
        <begin position="98"/>
        <end position="127"/>
    </location>
</feature>
<sequence length="211" mass="24339">MPLNHLAITAFIAIFCIQTMRKQQFQWLWFSVVVWLAFGLFSAHILPNVMGITEVANLYLAHGYAFLGSIFFFLNAVERVPQPENSERKFMTWHSPSAGKWLTLFAVSGAVMHAAFLLLAGLVWLQYPDGYTPILPARLWSLYMLNPLYWYSIQLLVMGLLALHRVMTRESVGVFSFGQIQALFLICLILFFLDILNIYRFIPMIILHFLN</sequence>
<feature type="transmembrane region" description="Helical" evidence="1">
    <location>
        <begin position="58"/>
        <end position="77"/>
    </location>
</feature>
<evidence type="ECO:0000313" key="2">
    <source>
        <dbReference type="EMBL" id="SSY80010.1"/>
    </source>
</evidence>